<evidence type="ECO:0000313" key="2">
    <source>
        <dbReference type="Proteomes" id="UP000006744"/>
    </source>
</evidence>
<dbReference type="Pfam" id="PF13385">
    <property type="entry name" value="Laminin_G_3"/>
    <property type="match status" value="1"/>
</dbReference>
<dbReference type="Proteomes" id="UP000006744">
    <property type="component" value="Plasmid pG9842_140"/>
</dbReference>
<dbReference type="RefSeq" id="WP_000379770.1">
    <property type="nucleotide sequence ID" value="NC_011774.1"/>
</dbReference>
<accession>B7IZK7</accession>
<dbReference type="InterPro" id="IPR013320">
    <property type="entry name" value="ConA-like_dom_sf"/>
</dbReference>
<evidence type="ECO:0000313" key="1">
    <source>
        <dbReference type="EMBL" id="ACK98794.1"/>
    </source>
</evidence>
<geneLocation type="plasmid" evidence="1 2">
    <name>pG9842_140</name>
</geneLocation>
<organism evidence="1 2">
    <name type="scientific">Bacillus cereus (strain G9842)</name>
    <dbReference type="NCBI Taxonomy" id="405531"/>
    <lineage>
        <taxon>Bacteria</taxon>
        <taxon>Bacillati</taxon>
        <taxon>Bacillota</taxon>
        <taxon>Bacilli</taxon>
        <taxon>Bacillales</taxon>
        <taxon>Bacillaceae</taxon>
        <taxon>Bacillus</taxon>
        <taxon>Bacillus cereus group</taxon>
    </lineage>
</organism>
<dbReference type="AlphaFoldDB" id="B7IZK7"/>
<name>B7IZK7_BACC2</name>
<dbReference type="KEGG" id="bcg:BCG9842_A0014"/>
<proteinExistence type="predicted"/>
<dbReference type="HOGENOM" id="CLU_510618_0_0_9"/>
<reference evidence="1 2" key="1">
    <citation type="submission" date="2008-10" db="EMBL/GenBank/DDBJ databases">
        <title>Genome sequence of Bacillus cereus G9842.</title>
        <authorList>
            <person name="Dodson R.J."/>
            <person name="Durkin A.S."/>
            <person name="Rosovitz M.J."/>
            <person name="Rasko D.A."/>
            <person name="Hoffmaster A."/>
            <person name="Ravel J."/>
            <person name="Sutton G."/>
        </authorList>
    </citation>
    <scope>NUCLEOTIDE SEQUENCE [LARGE SCALE GENOMIC DNA]</scope>
    <source>
        <strain evidence="1 2">G9842</strain>
        <plasmid evidence="1 2">pG9842_140</plasmid>
    </source>
</reference>
<evidence type="ECO:0008006" key="3">
    <source>
        <dbReference type="Google" id="ProtNLM"/>
    </source>
</evidence>
<dbReference type="EMBL" id="CP001188">
    <property type="protein sequence ID" value="ACK98794.1"/>
    <property type="molecule type" value="Genomic_DNA"/>
</dbReference>
<keyword evidence="1" id="KW-0614">Plasmid</keyword>
<protein>
    <recommendedName>
        <fullName evidence="3">LamG-like jellyroll fold domain-containing protein</fullName>
    </recommendedName>
</protein>
<dbReference type="Gene3D" id="2.60.120.200">
    <property type="match status" value="1"/>
</dbReference>
<sequence>MDTISYGIANKAKDAESSLRNQTLSDGVEGKFMNVKERIDSLEKYLEGLSLRANKLIVHDAVNIMKAHAKLNSIAKTTKYNMQNMMFDDLLDASGIDADKSSGYSHDTQFGFIQSNSEAPCIIETVAETVQSSPEKVILLAGEQKKEFNKYGMKFNGSNSHIVIPGWTSGPSTGTFTCEITVTLNSTKNQCFVAFNEDNILCGYYENKLQLRVLSYVIWGPALEAGREYKLRFVIERTDKSYFRIYVDGNLVANGETANLIPLSANLWSIGQETDGGSYSDFVDGTLANIRLWEKVADTVGTELSGNEEGLLLYYDFAEGEGTAVTDKSSNRRNGQAQNAIYVKIRGKNIARDADIQATGEGFFRGDKSGMTDGNKTNYVWDDSANGPDDGFLCTFPEKRNIGSVIIYADPTWPVCSGKLLVDGIVVAVNPNKFITWEVPVDKAAQKIEFIRTTTGVDQGIAEVEIFEANSNNELVQDGSYLISRDNGETWTPITPEKLFYFDNKTIPAGTQLKVKAIIPSGIKLLNYALTWA</sequence>
<dbReference type="SUPFAM" id="SSF49899">
    <property type="entry name" value="Concanavalin A-like lectins/glucanases"/>
    <property type="match status" value="1"/>
</dbReference>
<gene>
    <name evidence="1" type="ordered locus">BCG9842_A0014</name>
</gene>